<dbReference type="Proteomes" id="UP001153076">
    <property type="component" value="Unassembled WGS sequence"/>
</dbReference>
<reference evidence="1" key="1">
    <citation type="submission" date="2022-04" db="EMBL/GenBank/DDBJ databases">
        <title>Carnegiea gigantea Genome sequencing and assembly v2.</title>
        <authorList>
            <person name="Copetti D."/>
            <person name="Sanderson M.J."/>
            <person name="Burquez A."/>
            <person name="Wojciechowski M.F."/>
        </authorList>
    </citation>
    <scope>NUCLEOTIDE SEQUENCE</scope>
    <source>
        <strain evidence="1">SGP5-SGP5p</strain>
        <tissue evidence="1">Aerial part</tissue>
    </source>
</reference>
<dbReference type="EMBL" id="JAKOGI010000160">
    <property type="protein sequence ID" value="KAJ8441605.1"/>
    <property type="molecule type" value="Genomic_DNA"/>
</dbReference>
<accession>A0A9Q1KDP0</accession>
<dbReference type="AlphaFoldDB" id="A0A9Q1KDP0"/>
<sequence length="200" mass="22911">MDRPCRLITYALEDSNVHDDSQKGTLQPLPTSTHVNPTIHRFPNYSYHKEQWVKGLHSSDELHVDLRSCASHLGELSAIFTNKGPCNSFHDDLQVVPLPPNGVASSPNSIFADAFDELLTIFQDQSKRSTGTFSTIKYVSTFQPLFIPFSSFNAIQHHCSRFRQDITYSQFRWALRTIGLIRNEMIFGSSKREVVWRCEF</sequence>
<gene>
    <name evidence="1" type="ORF">Cgig2_023758</name>
</gene>
<evidence type="ECO:0000313" key="1">
    <source>
        <dbReference type="EMBL" id="KAJ8441605.1"/>
    </source>
</evidence>
<organism evidence="1 2">
    <name type="scientific">Carnegiea gigantea</name>
    <dbReference type="NCBI Taxonomy" id="171969"/>
    <lineage>
        <taxon>Eukaryota</taxon>
        <taxon>Viridiplantae</taxon>
        <taxon>Streptophyta</taxon>
        <taxon>Embryophyta</taxon>
        <taxon>Tracheophyta</taxon>
        <taxon>Spermatophyta</taxon>
        <taxon>Magnoliopsida</taxon>
        <taxon>eudicotyledons</taxon>
        <taxon>Gunneridae</taxon>
        <taxon>Pentapetalae</taxon>
        <taxon>Caryophyllales</taxon>
        <taxon>Cactineae</taxon>
        <taxon>Cactaceae</taxon>
        <taxon>Cactoideae</taxon>
        <taxon>Echinocereeae</taxon>
        <taxon>Carnegiea</taxon>
    </lineage>
</organism>
<comment type="caution">
    <text evidence="1">The sequence shown here is derived from an EMBL/GenBank/DDBJ whole genome shotgun (WGS) entry which is preliminary data.</text>
</comment>
<protein>
    <submittedName>
        <fullName evidence="1">Uncharacterized protein</fullName>
    </submittedName>
</protein>
<evidence type="ECO:0000313" key="2">
    <source>
        <dbReference type="Proteomes" id="UP001153076"/>
    </source>
</evidence>
<name>A0A9Q1KDP0_9CARY</name>
<keyword evidence="2" id="KW-1185">Reference proteome</keyword>
<proteinExistence type="predicted"/>